<evidence type="ECO:0000313" key="3">
    <source>
        <dbReference type="Proteomes" id="UP000825078"/>
    </source>
</evidence>
<reference evidence="2" key="1">
    <citation type="submission" date="2021-05" db="EMBL/GenBank/DDBJ databases">
        <title>Molecular characterization for Shewanella algae harboring chromosomal blaOXA-55-like strains isolated from clinical and environment sample.</title>
        <authorList>
            <person name="Ohama Y."/>
            <person name="Aoki K."/>
            <person name="Harada S."/>
            <person name="Moriya K."/>
            <person name="Ishii Y."/>
            <person name="Tateda K."/>
        </authorList>
    </citation>
    <scope>NUCLEOTIDE SEQUENCE</scope>
    <source>
        <strain evidence="2">TUM17379</strain>
    </source>
</reference>
<dbReference type="RefSeq" id="WP_028780577.1">
    <property type="nucleotide sequence ID" value="NZ_AP024609.1"/>
</dbReference>
<proteinExistence type="predicted"/>
<evidence type="ECO:0000313" key="2">
    <source>
        <dbReference type="EMBL" id="BCV43156.1"/>
    </source>
</evidence>
<dbReference type="Proteomes" id="UP000825078">
    <property type="component" value="Chromosome"/>
</dbReference>
<dbReference type="EMBL" id="AP024613">
    <property type="protein sequence ID" value="BCV43156.1"/>
    <property type="molecule type" value="Genomic_DNA"/>
</dbReference>
<sequence length="226" mass="25312">MKRLTSQTGQAMMEFNLALPFLMPLVLVAMMLLVQWGFIYSAKSTLDAATVKAVRSGALNHGSLSAIRKGLSEGMMPLYNQDPSLTGTLGALAKARIAVTTQAKITILSPDKKVFDRFKVRSTYQGKSLYEIPNNNLMYRNPALQNLGNNRQLNIQDANLLQIEVRWCQKLIVPFANYVLREIVSSPLYMPSKEQLECNLLSRATGDIYLAMVSDGLMRMQTPFRM</sequence>
<dbReference type="GeneID" id="93807225"/>
<keyword evidence="1" id="KW-0812">Transmembrane</keyword>
<keyword evidence="1" id="KW-1133">Transmembrane helix</keyword>
<dbReference type="KEGG" id="salg:BS332_06360"/>
<evidence type="ECO:0000256" key="1">
    <source>
        <dbReference type="SAM" id="Phobius"/>
    </source>
</evidence>
<dbReference type="AlphaFoldDB" id="A0AAD1NLD3"/>
<name>A0AAD1NLD3_9GAMM</name>
<keyword evidence="1" id="KW-0472">Membrane</keyword>
<accession>A0AAD1NLD3</accession>
<evidence type="ECO:0008006" key="4">
    <source>
        <dbReference type="Google" id="ProtNLM"/>
    </source>
</evidence>
<gene>
    <name evidence="2" type="ORF">TUM17379_01740</name>
</gene>
<organism evidence="2 3">
    <name type="scientific">Shewanella algae</name>
    <dbReference type="NCBI Taxonomy" id="38313"/>
    <lineage>
        <taxon>Bacteria</taxon>
        <taxon>Pseudomonadati</taxon>
        <taxon>Pseudomonadota</taxon>
        <taxon>Gammaproteobacteria</taxon>
        <taxon>Alteromonadales</taxon>
        <taxon>Shewanellaceae</taxon>
        <taxon>Shewanella</taxon>
    </lineage>
</organism>
<feature type="transmembrane region" description="Helical" evidence="1">
    <location>
        <begin position="21"/>
        <end position="40"/>
    </location>
</feature>
<protein>
    <recommendedName>
        <fullName evidence="4">Pilus assembly protein</fullName>
    </recommendedName>
</protein>